<feature type="compositionally biased region" description="Low complexity" evidence="1">
    <location>
        <begin position="9"/>
        <end position="35"/>
    </location>
</feature>
<organism evidence="2 3">
    <name type="scientific">Coemansia guatemalensis</name>
    <dbReference type="NCBI Taxonomy" id="2761395"/>
    <lineage>
        <taxon>Eukaryota</taxon>
        <taxon>Fungi</taxon>
        <taxon>Fungi incertae sedis</taxon>
        <taxon>Zoopagomycota</taxon>
        <taxon>Kickxellomycotina</taxon>
        <taxon>Kickxellomycetes</taxon>
        <taxon>Kickxellales</taxon>
        <taxon>Kickxellaceae</taxon>
        <taxon>Coemansia</taxon>
    </lineage>
</organism>
<dbReference type="Gene3D" id="2.40.10.10">
    <property type="entry name" value="Trypsin-like serine proteases"/>
    <property type="match status" value="1"/>
</dbReference>
<reference evidence="2" key="1">
    <citation type="submission" date="2022-07" db="EMBL/GenBank/DDBJ databases">
        <title>Phylogenomic reconstructions and comparative analyses of Kickxellomycotina fungi.</title>
        <authorList>
            <person name="Reynolds N.K."/>
            <person name="Stajich J.E."/>
            <person name="Barry K."/>
            <person name="Grigoriev I.V."/>
            <person name="Crous P."/>
            <person name="Smith M.E."/>
        </authorList>
    </citation>
    <scope>NUCLEOTIDE SEQUENCE</scope>
    <source>
        <strain evidence="2">NRRL 1565</strain>
    </source>
</reference>
<feature type="region of interest" description="Disordered" evidence="1">
    <location>
        <begin position="1"/>
        <end position="36"/>
    </location>
</feature>
<sequence length="284" mass="29979">MAAEDTSESESSSAEETSEGDSTATDETTEDSSTSISPRLKAARFIAGLFWASPKGLQRRCAATIITGNTLVTSAVCAKSDYLASKYGQGGWKIITDSVERYSQEPPKSVTTYTVKDIKIDECANFAIISIDGNISFGGDLLPLFISSHEIKQEATMYTYKTSDPTGYSFMSLTQGTADTCDQFLPGYADAKFLCTQPVNGQSVTTDYLGGDPIIGFSTQPDGPLAVLVGVTGLYYSTLEKAQTASVNDPTAFRFNAMAAAQVNNIASVAGVEAKSLVSGGELG</sequence>
<keyword evidence="3" id="KW-1185">Reference proteome</keyword>
<name>A0A9W8LUF6_9FUNG</name>
<dbReference type="InterPro" id="IPR009003">
    <property type="entry name" value="Peptidase_S1_PA"/>
</dbReference>
<proteinExistence type="predicted"/>
<evidence type="ECO:0000313" key="3">
    <source>
        <dbReference type="Proteomes" id="UP001140094"/>
    </source>
</evidence>
<evidence type="ECO:0008006" key="4">
    <source>
        <dbReference type="Google" id="ProtNLM"/>
    </source>
</evidence>
<gene>
    <name evidence="2" type="ORF">H4R20_001968</name>
</gene>
<dbReference type="InterPro" id="IPR043504">
    <property type="entry name" value="Peptidase_S1_PA_chymotrypsin"/>
</dbReference>
<protein>
    <recommendedName>
        <fullName evidence="4">Peptidase S1 domain-containing protein</fullName>
    </recommendedName>
</protein>
<dbReference type="AlphaFoldDB" id="A0A9W8LUF6"/>
<dbReference type="Proteomes" id="UP001140094">
    <property type="component" value="Unassembled WGS sequence"/>
</dbReference>
<dbReference type="OrthoDB" id="5550564at2759"/>
<dbReference type="EMBL" id="JANBUO010000260">
    <property type="protein sequence ID" value="KAJ2805747.1"/>
    <property type="molecule type" value="Genomic_DNA"/>
</dbReference>
<dbReference type="SUPFAM" id="SSF50494">
    <property type="entry name" value="Trypsin-like serine proteases"/>
    <property type="match status" value="1"/>
</dbReference>
<comment type="caution">
    <text evidence="2">The sequence shown here is derived from an EMBL/GenBank/DDBJ whole genome shotgun (WGS) entry which is preliminary data.</text>
</comment>
<accession>A0A9W8LUF6</accession>
<evidence type="ECO:0000313" key="2">
    <source>
        <dbReference type="EMBL" id="KAJ2805747.1"/>
    </source>
</evidence>
<evidence type="ECO:0000256" key="1">
    <source>
        <dbReference type="SAM" id="MobiDB-lite"/>
    </source>
</evidence>